<accession>A0A5C6C5N6</accession>
<comment type="caution">
    <text evidence="3">The sequence shown here is derived from an EMBL/GenBank/DDBJ whole genome shotgun (WGS) entry which is preliminary data.</text>
</comment>
<evidence type="ECO:0000313" key="4">
    <source>
        <dbReference type="Proteomes" id="UP000319908"/>
    </source>
</evidence>
<keyword evidence="4" id="KW-1185">Reference proteome</keyword>
<reference evidence="3 4" key="1">
    <citation type="journal article" date="2020" name="Antonie Van Leeuwenhoek">
        <title>Rhodopirellula heiligendammensis sp. nov., Rhodopirellula pilleata sp. nov., and Rhodopirellula solitaria sp. nov. isolated from natural or artificial marine surfaces in Northern Germany and California, USA, and emended description of the genus Rhodopirellula.</title>
        <authorList>
            <person name="Kallscheuer N."/>
            <person name="Wiegand S."/>
            <person name="Jogler M."/>
            <person name="Boedeker C."/>
            <person name="Peeters S.H."/>
            <person name="Rast P."/>
            <person name="Heuer A."/>
            <person name="Jetten M.S.M."/>
            <person name="Rohde M."/>
            <person name="Jogler C."/>
        </authorList>
    </citation>
    <scope>NUCLEOTIDE SEQUENCE [LARGE SCALE GENOMIC DNA]</scope>
    <source>
        <strain evidence="3 4">Poly21</strain>
    </source>
</reference>
<keyword evidence="2" id="KW-0472">Membrane</keyword>
<feature type="transmembrane region" description="Helical" evidence="2">
    <location>
        <begin position="331"/>
        <end position="351"/>
    </location>
</feature>
<protein>
    <submittedName>
        <fullName evidence="3">Uncharacterized protein</fullName>
    </submittedName>
</protein>
<evidence type="ECO:0000256" key="1">
    <source>
        <dbReference type="SAM" id="MobiDB-lite"/>
    </source>
</evidence>
<feature type="region of interest" description="Disordered" evidence="1">
    <location>
        <begin position="221"/>
        <end position="282"/>
    </location>
</feature>
<gene>
    <name evidence="3" type="ORF">Poly21_16080</name>
</gene>
<keyword evidence="2" id="KW-1133">Transmembrane helix</keyword>
<dbReference type="RefSeq" id="WP_302118003.1">
    <property type="nucleotide sequence ID" value="NZ_SJPU01000001.1"/>
</dbReference>
<organism evidence="3 4">
    <name type="scientific">Allorhodopirellula heiligendammensis</name>
    <dbReference type="NCBI Taxonomy" id="2714739"/>
    <lineage>
        <taxon>Bacteria</taxon>
        <taxon>Pseudomonadati</taxon>
        <taxon>Planctomycetota</taxon>
        <taxon>Planctomycetia</taxon>
        <taxon>Pirellulales</taxon>
        <taxon>Pirellulaceae</taxon>
        <taxon>Allorhodopirellula</taxon>
    </lineage>
</organism>
<evidence type="ECO:0000313" key="3">
    <source>
        <dbReference type="EMBL" id="TWU19435.1"/>
    </source>
</evidence>
<dbReference type="Proteomes" id="UP000319908">
    <property type="component" value="Unassembled WGS sequence"/>
</dbReference>
<feature type="compositionally biased region" description="Basic and acidic residues" evidence="1">
    <location>
        <begin position="256"/>
        <end position="268"/>
    </location>
</feature>
<dbReference type="EMBL" id="SJPU01000001">
    <property type="protein sequence ID" value="TWU19435.1"/>
    <property type="molecule type" value="Genomic_DNA"/>
</dbReference>
<name>A0A5C6C5N6_9BACT</name>
<feature type="region of interest" description="Disordered" evidence="1">
    <location>
        <begin position="97"/>
        <end position="117"/>
    </location>
</feature>
<dbReference type="AlphaFoldDB" id="A0A5C6C5N6"/>
<keyword evidence="2" id="KW-0812">Transmembrane</keyword>
<sequence>MTFWTESEWRVFASTAKENLQFEQELPFALIGSGTHCHPRLPVQAELETAYFACSFDDRIELWPLCAVAFPAWGIIPCDVEVLLGHYRLRFEKHPKPSLERAGSNSPQDTSLIPGPGQIPGDMRLTMAWEQKSVTKPIARAVTILGSQHPSVWRTRGRQMLPCDHALVCANHRLWLVDLHPPENSMKNSAVFELLANQEYYQVGDMRLSLGPASVECEASVTRRKRLQSRADASETSKSHGSSASTSVKTLPAAERVTRERAIPERVATEGGGSAEDYERTDAKSMVLSNTAATSPTPVLEGFDCPEMLTSRLTGRLVSINQSRFTRAKSLRVGASAITFAAAIAFLVWLFQ</sequence>
<proteinExistence type="predicted"/>
<evidence type="ECO:0000256" key="2">
    <source>
        <dbReference type="SAM" id="Phobius"/>
    </source>
</evidence>